<evidence type="ECO:0000256" key="1">
    <source>
        <dbReference type="SAM" id="MobiDB-lite"/>
    </source>
</evidence>
<dbReference type="PRINTS" id="PR01852">
    <property type="entry name" value="SIBAPROTEIN"/>
</dbReference>
<dbReference type="eggNOG" id="COG3942">
    <property type="taxonomic scope" value="Bacteria"/>
</dbReference>
<dbReference type="Proteomes" id="UP000010301">
    <property type="component" value="Unassembled WGS sequence"/>
</dbReference>
<dbReference type="InterPro" id="IPR009148">
    <property type="entry name" value="PcsB-like"/>
</dbReference>
<dbReference type="InterPro" id="IPR038765">
    <property type="entry name" value="Papain-like_cys_pep_sf"/>
</dbReference>
<feature type="compositionally biased region" description="Basic and acidic residues" evidence="1">
    <location>
        <begin position="71"/>
        <end position="102"/>
    </location>
</feature>
<dbReference type="Gene3D" id="3.90.1720.10">
    <property type="entry name" value="endopeptidase domain like (from Nostoc punctiforme)"/>
    <property type="match status" value="1"/>
</dbReference>
<dbReference type="OrthoDB" id="3240061at2"/>
<dbReference type="SUPFAM" id="SSF54001">
    <property type="entry name" value="Cysteine proteinases"/>
    <property type="match status" value="1"/>
</dbReference>
<feature type="compositionally biased region" description="Low complexity" evidence="1">
    <location>
        <begin position="106"/>
        <end position="115"/>
    </location>
</feature>
<protein>
    <submittedName>
        <fullName evidence="3">CHAP domain protein</fullName>
    </submittedName>
</protein>
<reference evidence="3 4" key="1">
    <citation type="submission" date="2009-01" db="EMBL/GenBank/DDBJ databases">
        <authorList>
            <person name="Qin X."/>
            <person name="Bachman B."/>
            <person name="Battles P."/>
            <person name="Bell A."/>
            <person name="Bess C."/>
            <person name="Bickham C."/>
            <person name="Chaboub L."/>
            <person name="Chen D."/>
            <person name="Coyle M."/>
            <person name="Deiros D.R."/>
            <person name="Dinh H."/>
            <person name="Forbes L."/>
            <person name="Fowler G."/>
            <person name="Francisco L."/>
            <person name="Fu Q."/>
            <person name="Gubbala S."/>
            <person name="Hale W."/>
            <person name="Han Y."/>
            <person name="Hemphill L."/>
            <person name="Highlander S.K."/>
            <person name="Hirani K."/>
            <person name="Hogues M."/>
            <person name="Jackson L."/>
            <person name="Jakkamsetti A."/>
            <person name="Javaid M."/>
            <person name="Jiang H."/>
            <person name="Korchina V."/>
            <person name="Kovar C."/>
            <person name="Lara F."/>
            <person name="Lee S."/>
            <person name="Mata R."/>
            <person name="Mathew T."/>
            <person name="Moen C."/>
            <person name="Morales K."/>
            <person name="Munidasa M."/>
            <person name="Nazareth L."/>
            <person name="Ngo R."/>
            <person name="Nguyen L."/>
            <person name="Okwuonu G."/>
            <person name="Ongeri F."/>
            <person name="Patil S."/>
            <person name="Petrosino J."/>
            <person name="Pham C."/>
            <person name="Pham P."/>
            <person name="Pu L.-L."/>
            <person name="Puazo M."/>
            <person name="Raj R."/>
            <person name="Reid J."/>
            <person name="Rouhana J."/>
            <person name="Saada N."/>
            <person name="Shang Y."/>
            <person name="Simmons D."/>
            <person name="Thornton R."/>
            <person name="Warren J."/>
            <person name="Weissenberger G."/>
            <person name="Zhang J."/>
            <person name="Zhang L."/>
            <person name="Zhou C."/>
            <person name="Zhu D."/>
            <person name="Muzny D."/>
            <person name="Worley K."/>
            <person name="Gibbs R."/>
        </authorList>
    </citation>
    <scope>NUCLEOTIDE SEQUENCE [LARGE SCALE GENOMIC DNA]</scope>
    <source>
        <strain evidence="3 4">DSM 15436</strain>
    </source>
</reference>
<evidence type="ECO:0000313" key="4">
    <source>
        <dbReference type="Proteomes" id="UP000010301"/>
    </source>
</evidence>
<evidence type="ECO:0000259" key="2">
    <source>
        <dbReference type="PROSITE" id="PS50911"/>
    </source>
</evidence>
<organism evidence="3 4">
    <name type="scientific">Gleimia coleocanis DSM 15436</name>
    <dbReference type="NCBI Taxonomy" id="525245"/>
    <lineage>
        <taxon>Bacteria</taxon>
        <taxon>Bacillati</taxon>
        <taxon>Actinomycetota</taxon>
        <taxon>Actinomycetes</taxon>
        <taxon>Actinomycetales</taxon>
        <taxon>Actinomycetaceae</taxon>
        <taxon>Gleimia</taxon>
    </lineage>
</organism>
<gene>
    <name evidence="3" type="ORF">HMPREF0044_0257</name>
</gene>
<dbReference type="HOGENOM" id="CLU_1207730_0_0_11"/>
<dbReference type="PROSITE" id="PS50911">
    <property type="entry name" value="CHAP"/>
    <property type="match status" value="1"/>
</dbReference>
<evidence type="ECO:0000313" key="3">
    <source>
        <dbReference type="EMBL" id="EEH64520.1"/>
    </source>
</evidence>
<dbReference type="AlphaFoldDB" id="C0VYL7"/>
<proteinExistence type="predicted"/>
<dbReference type="Pfam" id="PF05257">
    <property type="entry name" value="CHAP"/>
    <property type="match status" value="1"/>
</dbReference>
<name>C0VYL7_9ACTO</name>
<dbReference type="STRING" id="525245.HMPREF0044_0257"/>
<accession>C0VYL7</accession>
<feature type="region of interest" description="Disordered" evidence="1">
    <location>
        <begin position="71"/>
        <end position="115"/>
    </location>
</feature>
<dbReference type="InterPro" id="IPR007921">
    <property type="entry name" value="CHAP_dom"/>
</dbReference>
<feature type="domain" description="Peptidase C51" evidence="2">
    <location>
        <begin position="108"/>
        <end position="227"/>
    </location>
</feature>
<sequence>MVLSVVTSGVASANEVTSLDLNDSKEVLVTDASFQAEANPSLVAPADVEWVAADQVAVAVVTPDQDEEARLAAEKEAKEREEAERIAREREEAANRSYERADLSGQNAEQAAPQAAIQPAFSNAPNSYPWGQCTWGAKTLAPWAGNNWGNAANWAYSASSAGFRTGTTPQVGAIAVWSGNHVAVVVEVQSNNSIRVMESNWAGNMNIGDYRGFFDPTWAQGAVTYIYPN</sequence>
<comment type="caution">
    <text evidence="3">The sequence shown here is derived from an EMBL/GenBank/DDBJ whole genome shotgun (WGS) entry which is preliminary data.</text>
</comment>
<dbReference type="EMBL" id="ACFG01000004">
    <property type="protein sequence ID" value="EEH64520.1"/>
    <property type="molecule type" value="Genomic_DNA"/>
</dbReference>
<keyword evidence="4" id="KW-1185">Reference proteome</keyword>